<evidence type="ECO:0008006" key="3">
    <source>
        <dbReference type="Google" id="ProtNLM"/>
    </source>
</evidence>
<dbReference type="AlphaFoldDB" id="A0A512B502"/>
<sequence length="313" mass="34102">MAGPVKAALINPPDSTRSNDRIVAGTFANDATFRTDYYYTQGLGINLVHPGLAASPVNNILLHPAGGNRYHGLQIQFDTFTPLKILDPNIRYGDRPYAGYIYATQYLIANNAARKQRLTSGLALGFLGPGAGAKQLQIKAHELLDSPRPLGWDNQLRTDLILGYQAALDQQLLAAGKVLELIGQADASVGTLYTGAAGGLFLRAGKMNSYFQNLGITTRENRRGTQKFQFYAQGRLTGKLVGYNATLQGGLLNKSNPYTLPGELVKRTVLQKTAGLVGAYGGVSFESSVVWITPEFKGARSHQWMYFELRFVL</sequence>
<proteinExistence type="predicted"/>
<dbReference type="Proteomes" id="UP000321532">
    <property type="component" value="Unassembled WGS sequence"/>
</dbReference>
<organism evidence="1 2">
    <name type="scientific">Adhaeribacter aerolatus</name>
    <dbReference type="NCBI Taxonomy" id="670289"/>
    <lineage>
        <taxon>Bacteria</taxon>
        <taxon>Pseudomonadati</taxon>
        <taxon>Bacteroidota</taxon>
        <taxon>Cytophagia</taxon>
        <taxon>Cytophagales</taxon>
        <taxon>Hymenobacteraceae</taxon>
        <taxon>Adhaeribacter</taxon>
    </lineage>
</organism>
<dbReference type="Gene3D" id="2.40.128.140">
    <property type="entry name" value="Outer membrane protein"/>
    <property type="match status" value="1"/>
</dbReference>
<accession>A0A512B502</accession>
<gene>
    <name evidence="1" type="ORF">AAE02nite_47300</name>
</gene>
<reference evidence="1 2" key="1">
    <citation type="submission" date="2019-07" db="EMBL/GenBank/DDBJ databases">
        <title>Whole genome shotgun sequence of Adhaeribacter aerolatus NBRC 106133.</title>
        <authorList>
            <person name="Hosoyama A."/>
            <person name="Uohara A."/>
            <person name="Ohji S."/>
            <person name="Ichikawa N."/>
        </authorList>
    </citation>
    <scope>NUCLEOTIDE SEQUENCE [LARGE SCALE GENOMIC DNA]</scope>
    <source>
        <strain evidence="1 2">NBRC 106133</strain>
    </source>
</reference>
<evidence type="ECO:0000313" key="1">
    <source>
        <dbReference type="EMBL" id="GEO07066.1"/>
    </source>
</evidence>
<protein>
    <recommendedName>
        <fullName evidence="3">Lipid A deacylase LpxR family protein</fullName>
    </recommendedName>
</protein>
<dbReference type="InterPro" id="IPR018707">
    <property type="entry name" value="LpxR"/>
</dbReference>
<dbReference type="Pfam" id="PF09982">
    <property type="entry name" value="LpxR"/>
    <property type="match status" value="1"/>
</dbReference>
<dbReference type="EMBL" id="BJYS01000050">
    <property type="protein sequence ID" value="GEO07066.1"/>
    <property type="molecule type" value="Genomic_DNA"/>
</dbReference>
<comment type="caution">
    <text evidence="1">The sequence shown here is derived from an EMBL/GenBank/DDBJ whole genome shotgun (WGS) entry which is preliminary data.</text>
</comment>
<keyword evidence="2" id="KW-1185">Reference proteome</keyword>
<name>A0A512B502_9BACT</name>
<dbReference type="InterPro" id="IPR037107">
    <property type="entry name" value="Put_OMP_sf"/>
</dbReference>
<evidence type="ECO:0000313" key="2">
    <source>
        <dbReference type="Proteomes" id="UP000321532"/>
    </source>
</evidence>